<keyword evidence="2" id="KW-1185">Reference proteome</keyword>
<sequence length="165" mass="17850">MKRPFVPSSASEAEVEEDRSSSVGALLTRDSEVCCDPQGNGVVQTEHPGPDGSAMPCSDHSRPKRERKQRSYTLCAVCNIQLNSPAQAQIHYNGKSHQKRLKQASSGPGQVQLGSTGITSRATGLLCLDAHAATCLHQRCVNMIPPPAHQNQPRAFLSLTIWISH</sequence>
<reference evidence="1" key="1">
    <citation type="submission" date="2021-05" db="EMBL/GenBank/DDBJ databases">
        <authorList>
            <person name="Pan Q."/>
            <person name="Jouanno E."/>
            <person name="Zahm M."/>
            <person name="Klopp C."/>
            <person name="Cabau C."/>
            <person name="Louis A."/>
            <person name="Berthelot C."/>
            <person name="Parey E."/>
            <person name="Roest Crollius H."/>
            <person name="Montfort J."/>
            <person name="Robinson-Rechavi M."/>
            <person name="Bouchez O."/>
            <person name="Lampietro C."/>
            <person name="Lopez Roques C."/>
            <person name="Donnadieu C."/>
            <person name="Postlethwait J."/>
            <person name="Bobe J."/>
            <person name="Dillon D."/>
            <person name="Chandos A."/>
            <person name="von Hippel F."/>
            <person name="Guiguen Y."/>
        </authorList>
    </citation>
    <scope>NUCLEOTIDE SEQUENCE</scope>
    <source>
        <strain evidence="1">YG-Jan2019</strain>
    </source>
</reference>
<organism evidence="1 2">
    <name type="scientific">Dallia pectoralis</name>
    <name type="common">Alaska blackfish</name>
    <dbReference type="NCBI Taxonomy" id="75939"/>
    <lineage>
        <taxon>Eukaryota</taxon>
        <taxon>Metazoa</taxon>
        <taxon>Chordata</taxon>
        <taxon>Craniata</taxon>
        <taxon>Vertebrata</taxon>
        <taxon>Euteleostomi</taxon>
        <taxon>Actinopterygii</taxon>
        <taxon>Neopterygii</taxon>
        <taxon>Teleostei</taxon>
        <taxon>Protacanthopterygii</taxon>
        <taxon>Esociformes</taxon>
        <taxon>Umbridae</taxon>
        <taxon>Dallia</taxon>
    </lineage>
</organism>
<name>A0ACC2FLZ1_DALPE</name>
<proteinExistence type="predicted"/>
<gene>
    <name evidence="1" type="ORF">DPEC_G00277530</name>
</gene>
<evidence type="ECO:0000313" key="2">
    <source>
        <dbReference type="Proteomes" id="UP001157502"/>
    </source>
</evidence>
<accession>A0ACC2FLZ1</accession>
<dbReference type="Proteomes" id="UP001157502">
    <property type="component" value="Chromosome 25"/>
</dbReference>
<comment type="caution">
    <text evidence="1">The sequence shown here is derived from an EMBL/GenBank/DDBJ whole genome shotgun (WGS) entry which is preliminary data.</text>
</comment>
<protein>
    <submittedName>
        <fullName evidence="1">Uncharacterized protein</fullName>
    </submittedName>
</protein>
<dbReference type="EMBL" id="CM055752">
    <property type="protein sequence ID" value="KAJ7992342.1"/>
    <property type="molecule type" value="Genomic_DNA"/>
</dbReference>
<evidence type="ECO:0000313" key="1">
    <source>
        <dbReference type="EMBL" id="KAJ7992342.1"/>
    </source>
</evidence>